<dbReference type="PROSITE" id="PS51163">
    <property type="entry name" value="YRDC"/>
    <property type="match status" value="1"/>
</dbReference>
<dbReference type="SUPFAM" id="SSF54975">
    <property type="entry name" value="Acylphosphatase/BLUF domain-like"/>
    <property type="match status" value="1"/>
</dbReference>
<dbReference type="InterPro" id="IPR055128">
    <property type="entry name" value="HypF_C_2"/>
</dbReference>
<feature type="domain" description="Acylphosphatase-like" evidence="10">
    <location>
        <begin position="11"/>
        <end position="97"/>
    </location>
</feature>
<accession>A0AAU7D7E5</accession>
<dbReference type="EMBL" id="CP121195">
    <property type="protein sequence ID" value="XBH13972.1"/>
    <property type="molecule type" value="Genomic_DNA"/>
</dbReference>
<evidence type="ECO:0000256" key="9">
    <source>
        <dbReference type="PROSITE-ProRule" id="PRU00520"/>
    </source>
</evidence>
<dbReference type="GO" id="GO:0051604">
    <property type="term" value="P:protein maturation"/>
    <property type="evidence" value="ECO:0007669"/>
    <property type="project" value="TreeGrafter"/>
</dbReference>
<evidence type="ECO:0000256" key="5">
    <source>
        <dbReference type="ARBA" id="ARBA00022771"/>
    </source>
</evidence>
<gene>
    <name evidence="12" type="primary">hypF</name>
    <name evidence="12" type="ORF">P4G45_02115</name>
    <name evidence="13" type="ORF">P8936_02080</name>
</gene>
<sequence>MQSYLPCSKTRHHILVRGIVQGVGFRPFVYKLATSLELAGFVFNSSSGVTIEVEGDASAIRTFIDSLKLHPPQLAEILDLTVSEIVPEGRKGFDILESREEPGEFALVSPDAGTCDACWRDFGDPSNRRFGYPFTNCTHCGPRYTIIRDIPYDRPKTTMSEFVMCKECSAEYGDPADRRFHAQPNACAVCGPSLCLVPSGASPDDCSFTGKDSLPPIRMARQLLREGKIVAVKGLGGFLLACDASNAAAAAELRRRKRRPDKPFALMARDLQAIKSICAVSPADEAALQHLRRPIVVLSRLSPEDAGGNNLPDVLAPGNNTLGIMLPYTPLHYLLFSDSPGSASEFTALVMTSGNLSEEPIVVSNADALQRLSSIADWFLLHNRDIATRVDDSVVRIFERRERVLRRSRGFVPLAIDLNIELNQVLAVGAELKNTFCLTRGRHAILSQHIGDLENYESMCFFGETLEKMKHLFQISPTAIAYDLHPDYRSTRMALDSGIDRRFAVQHHHAHIASCMAENHLRGKVIGVAMDGTGLGTDGTIWGGEFLVANLAGFERRGHLRTVPLPGGDAAIRQPWRMALSYLRDSFGSQIPEEIAFLKAVPGAQLNLVDTMISRHIQTVQTSSCGRLFDAVAALLGLGSEVTFEGQAAIALEMAVEPSVTDRYEYGLQQAEPIVVDLRQTVVAVVRDLARGRRPNEIAACFHNTLSAAIVEVCCCIRKSDGLDRVCLSGGVFQNQILLGLTARELRRLGFGVFLHALVPANDGGISLGQAVIANELLRRGD</sequence>
<dbReference type="Pfam" id="PF07503">
    <property type="entry name" value="zf-HYPF"/>
    <property type="match status" value="2"/>
</dbReference>
<comment type="similarity">
    <text evidence="2 8">Belongs to the carbamoyltransferase HypF family.</text>
</comment>
<evidence type="ECO:0000256" key="8">
    <source>
        <dbReference type="PIRNR" id="PIRNR006256"/>
    </source>
</evidence>
<dbReference type="Gene3D" id="3.30.420.40">
    <property type="match status" value="1"/>
</dbReference>
<evidence type="ECO:0000256" key="2">
    <source>
        <dbReference type="ARBA" id="ARBA00008097"/>
    </source>
</evidence>
<dbReference type="InterPro" id="IPR041440">
    <property type="entry name" value="HypF_C"/>
</dbReference>
<keyword evidence="3 12" id="KW-0436">Ligase</keyword>
<evidence type="ECO:0000256" key="6">
    <source>
        <dbReference type="ARBA" id="ARBA00022833"/>
    </source>
</evidence>
<evidence type="ECO:0000259" key="10">
    <source>
        <dbReference type="PROSITE" id="PS51160"/>
    </source>
</evidence>
<dbReference type="GO" id="GO:0016743">
    <property type="term" value="F:carboxyl- or carbamoyltransferase activity"/>
    <property type="evidence" value="ECO:0007669"/>
    <property type="project" value="UniProtKB-UniRule"/>
</dbReference>
<dbReference type="Pfam" id="PF01300">
    <property type="entry name" value="Sua5_yciO_yrdC"/>
    <property type="match status" value="1"/>
</dbReference>
<dbReference type="GO" id="GO:0003998">
    <property type="term" value="F:acylphosphatase activity"/>
    <property type="evidence" value="ECO:0007669"/>
    <property type="project" value="UniProtKB-EC"/>
</dbReference>
<name>A0AAU7D020_9BACT</name>
<dbReference type="PANTHER" id="PTHR42959">
    <property type="entry name" value="CARBAMOYLTRANSFERASE"/>
    <property type="match status" value="1"/>
</dbReference>
<dbReference type="PANTHER" id="PTHR42959:SF1">
    <property type="entry name" value="CARBAMOYLTRANSFERASE HYPF"/>
    <property type="match status" value="1"/>
</dbReference>
<reference evidence="12" key="1">
    <citation type="submission" date="2023-03" db="EMBL/GenBank/DDBJ databases">
        <title>Edaphobacter sp.</title>
        <authorList>
            <person name="Huber K.J."/>
            <person name="Papendorf J."/>
            <person name="Pilke C."/>
            <person name="Bunk B."/>
            <person name="Sproeer C."/>
            <person name="Pester M."/>
        </authorList>
    </citation>
    <scope>NUCLEOTIDE SEQUENCE</scope>
    <source>
        <strain evidence="12">DSM 109919</strain>
        <strain evidence="13">DSM 109920</strain>
    </source>
</reference>
<accession>A0AAU7D020</accession>
<dbReference type="Pfam" id="PF00708">
    <property type="entry name" value="Acylphosphatase"/>
    <property type="match status" value="1"/>
</dbReference>
<comment type="catalytic activity">
    <reaction evidence="9">
        <text>an acyl phosphate + H2O = a carboxylate + phosphate + H(+)</text>
        <dbReference type="Rhea" id="RHEA:14965"/>
        <dbReference type="ChEBI" id="CHEBI:15377"/>
        <dbReference type="ChEBI" id="CHEBI:15378"/>
        <dbReference type="ChEBI" id="CHEBI:29067"/>
        <dbReference type="ChEBI" id="CHEBI:43474"/>
        <dbReference type="ChEBI" id="CHEBI:59918"/>
        <dbReference type="EC" id="3.6.1.7"/>
    </reaction>
</comment>
<dbReference type="FunFam" id="3.30.420.40:FF:000124">
    <property type="entry name" value="Carbamoyltransferase HypF"/>
    <property type="match status" value="1"/>
</dbReference>
<dbReference type="InterPro" id="IPR017968">
    <property type="entry name" value="Acylphosphatase_CS"/>
</dbReference>
<keyword evidence="5" id="KW-0863">Zinc-finger</keyword>
<evidence type="ECO:0000256" key="7">
    <source>
        <dbReference type="ARBA" id="ARBA00048220"/>
    </source>
</evidence>
<comment type="pathway">
    <text evidence="1">Protein modification; [NiFe] hydrogenase maturation.</text>
</comment>
<dbReference type="EMBL" id="CP121194">
    <property type="protein sequence ID" value="XBH10543.1"/>
    <property type="molecule type" value="Genomic_DNA"/>
</dbReference>
<dbReference type="InterPro" id="IPR006070">
    <property type="entry name" value="Sua5-like_dom"/>
</dbReference>
<dbReference type="SUPFAM" id="SSF55821">
    <property type="entry name" value="YrdC/RibB"/>
    <property type="match status" value="1"/>
</dbReference>
<dbReference type="RefSeq" id="WP_348268050.1">
    <property type="nucleotide sequence ID" value="NZ_CP121194.1"/>
</dbReference>
<dbReference type="InterPro" id="IPR036046">
    <property type="entry name" value="Acylphosphatase-like_dom_sf"/>
</dbReference>
<keyword evidence="6" id="KW-0862">Zinc</keyword>
<feature type="active site" evidence="9">
    <location>
        <position position="44"/>
    </location>
</feature>
<dbReference type="PIRSF" id="PIRSF006256">
    <property type="entry name" value="CMPcnvr_hdrg_mat"/>
    <property type="match status" value="1"/>
</dbReference>
<dbReference type="InterPro" id="IPR004421">
    <property type="entry name" value="Carbamoyltransferase_HypF"/>
</dbReference>
<keyword evidence="9" id="KW-0378">Hydrolase</keyword>
<dbReference type="KEGG" id="epl:P4G45_02115"/>
<dbReference type="InterPro" id="IPR051060">
    <property type="entry name" value="Carbamoyltrans_HypF-like"/>
</dbReference>
<evidence type="ECO:0000256" key="1">
    <source>
        <dbReference type="ARBA" id="ARBA00004711"/>
    </source>
</evidence>
<evidence type="ECO:0000313" key="13">
    <source>
        <dbReference type="EMBL" id="XBH13972.1"/>
    </source>
</evidence>
<proteinExistence type="inferred from homology"/>
<dbReference type="NCBIfam" id="TIGR00143">
    <property type="entry name" value="hypF"/>
    <property type="match status" value="1"/>
</dbReference>
<comment type="catalytic activity">
    <reaction evidence="7">
        <text>C-terminal L-cysteinyl-[HypE protein] + carbamoyl phosphate + ATP + H2O = C-terminal S-carboxamide-L-cysteinyl-[HypE protein] + AMP + phosphate + diphosphate + H(+)</text>
        <dbReference type="Rhea" id="RHEA:55636"/>
        <dbReference type="Rhea" id="RHEA-COMP:14247"/>
        <dbReference type="Rhea" id="RHEA-COMP:14392"/>
        <dbReference type="ChEBI" id="CHEBI:15377"/>
        <dbReference type="ChEBI" id="CHEBI:15378"/>
        <dbReference type="ChEBI" id="CHEBI:30616"/>
        <dbReference type="ChEBI" id="CHEBI:33019"/>
        <dbReference type="ChEBI" id="CHEBI:43474"/>
        <dbReference type="ChEBI" id="CHEBI:58228"/>
        <dbReference type="ChEBI" id="CHEBI:76913"/>
        <dbReference type="ChEBI" id="CHEBI:139126"/>
        <dbReference type="ChEBI" id="CHEBI:456215"/>
    </reaction>
</comment>
<dbReference type="Pfam" id="PF17788">
    <property type="entry name" value="HypF_C"/>
    <property type="match status" value="1"/>
</dbReference>
<keyword evidence="4" id="KW-0479">Metal-binding</keyword>
<dbReference type="InterPro" id="IPR011125">
    <property type="entry name" value="Znf_HypF"/>
</dbReference>
<dbReference type="Gene3D" id="3.30.420.360">
    <property type="match status" value="1"/>
</dbReference>
<dbReference type="GO" id="GO:0003725">
    <property type="term" value="F:double-stranded RNA binding"/>
    <property type="evidence" value="ECO:0007669"/>
    <property type="project" value="InterPro"/>
</dbReference>
<evidence type="ECO:0000259" key="11">
    <source>
        <dbReference type="PROSITE" id="PS51163"/>
    </source>
</evidence>
<dbReference type="GO" id="GO:0008270">
    <property type="term" value="F:zinc ion binding"/>
    <property type="evidence" value="ECO:0007669"/>
    <property type="project" value="UniProtKB-KW"/>
</dbReference>
<dbReference type="Gene3D" id="3.90.870.50">
    <property type="match status" value="1"/>
</dbReference>
<protein>
    <recommendedName>
        <fullName evidence="8">Carbamoyltransferase</fullName>
        <ecNumber evidence="8">6.2.-.-</ecNumber>
    </recommendedName>
</protein>
<organism evidence="12">
    <name type="scientific">Edaphobacter paludis</name>
    <dbReference type="NCBI Taxonomy" id="3035702"/>
    <lineage>
        <taxon>Bacteria</taxon>
        <taxon>Pseudomonadati</taxon>
        <taxon>Acidobacteriota</taxon>
        <taxon>Terriglobia</taxon>
        <taxon>Terriglobales</taxon>
        <taxon>Acidobacteriaceae</taxon>
        <taxon>Edaphobacter</taxon>
    </lineage>
</organism>
<dbReference type="EC" id="6.2.-.-" evidence="8"/>
<dbReference type="Pfam" id="PF22521">
    <property type="entry name" value="HypF_C_2"/>
    <property type="match status" value="1"/>
</dbReference>
<dbReference type="GO" id="GO:0016874">
    <property type="term" value="F:ligase activity"/>
    <property type="evidence" value="ECO:0007669"/>
    <property type="project" value="UniProtKB-UniRule"/>
</dbReference>
<dbReference type="AlphaFoldDB" id="A0AAU7D020"/>
<dbReference type="PROSITE" id="PS00150">
    <property type="entry name" value="ACYLPHOSPHATASE_1"/>
    <property type="match status" value="1"/>
</dbReference>
<feature type="active site" evidence="9">
    <location>
        <position position="26"/>
    </location>
</feature>
<evidence type="ECO:0000256" key="3">
    <source>
        <dbReference type="ARBA" id="ARBA00022598"/>
    </source>
</evidence>
<evidence type="ECO:0000313" key="12">
    <source>
        <dbReference type="EMBL" id="XBH10543.1"/>
    </source>
</evidence>
<evidence type="ECO:0000256" key="4">
    <source>
        <dbReference type="ARBA" id="ARBA00022723"/>
    </source>
</evidence>
<dbReference type="InterPro" id="IPR017945">
    <property type="entry name" value="DHBP_synth_RibB-like_a/b_dom"/>
</dbReference>
<dbReference type="InterPro" id="IPR001792">
    <property type="entry name" value="Acylphosphatase-like_dom"/>
</dbReference>
<dbReference type="Gene3D" id="3.30.110.120">
    <property type="match status" value="1"/>
</dbReference>
<dbReference type="PROSITE" id="PS51160">
    <property type="entry name" value="ACYLPHOSPHATASE_3"/>
    <property type="match status" value="1"/>
</dbReference>
<feature type="domain" description="YrdC-like" evidence="11">
    <location>
        <begin position="214"/>
        <end position="410"/>
    </location>
</feature>